<keyword evidence="2" id="KW-1185">Reference proteome</keyword>
<gene>
    <name evidence="1" type="ORF">ACFOZ1_15285</name>
</gene>
<dbReference type="Proteomes" id="UP001595880">
    <property type="component" value="Unassembled WGS sequence"/>
</dbReference>
<dbReference type="EMBL" id="JBHSDV010000006">
    <property type="protein sequence ID" value="MFC4389144.1"/>
    <property type="molecule type" value="Genomic_DNA"/>
</dbReference>
<evidence type="ECO:0000313" key="2">
    <source>
        <dbReference type="Proteomes" id="UP001595880"/>
    </source>
</evidence>
<evidence type="ECO:0000313" key="1">
    <source>
        <dbReference type="EMBL" id="MFC4389144.1"/>
    </source>
</evidence>
<organism evidence="1 2">
    <name type="scientific">Gracilibacillus marinus</name>
    <dbReference type="NCBI Taxonomy" id="630535"/>
    <lineage>
        <taxon>Bacteria</taxon>
        <taxon>Bacillati</taxon>
        <taxon>Bacillota</taxon>
        <taxon>Bacilli</taxon>
        <taxon>Bacillales</taxon>
        <taxon>Bacillaceae</taxon>
        <taxon>Gracilibacillus</taxon>
    </lineage>
</organism>
<comment type="caution">
    <text evidence="1">The sequence shown here is derived from an EMBL/GenBank/DDBJ whole genome shotgun (WGS) entry which is preliminary data.</text>
</comment>
<dbReference type="RefSeq" id="WP_390200669.1">
    <property type="nucleotide sequence ID" value="NZ_JBHSDV010000006.1"/>
</dbReference>
<reference evidence="2" key="1">
    <citation type="journal article" date="2019" name="Int. J. Syst. Evol. Microbiol.">
        <title>The Global Catalogue of Microorganisms (GCM) 10K type strain sequencing project: providing services to taxonomists for standard genome sequencing and annotation.</title>
        <authorList>
            <consortium name="The Broad Institute Genomics Platform"/>
            <consortium name="The Broad Institute Genome Sequencing Center for Infectious Disease"/>
            <person name="Wu L."/>
            <person name="Ma J."/>
        </authorList>
    </citation>
    <scope>NUCLEOTIDE SEQUENCE [LARGE SCALE GENOMIC DNA]</scope>
    <source>
        <strain evidence="2">KACC 14058</strain>
    </source>
</reference>
<proteinExistence type="predicted"/>
<name>A0ABV8VXA7_9BACI</name>
<accession>A0ABV8VXA7</accession>
<protein>
    <submittedName>
        <fullName evidence="1">Uncharacterized protein</fullName>
    </submittedName>
</protein>
<sequence>MELTNDQVFDMLPYAVEIYEKLDFDNYRKKLQEEYKKKKKVDAVDAAVDAVKYILKNSKNVKEEIFQVIAIAEKKDLEVVRNQSFFKTIATFKAIFTNEELTTFFKDAMQ</sequence>